<evidence type="ECO:0000256" key="1">
    <source>
        <dbReference type="ARBA" id="ARBA00004323"/>
    </source>
</evidence>
<dbReference type="GO" id="GO:0016757">
    <property type="term" value="F:glycosyltransferase activity"/>
    <property type="evidence" value="ECO:0007669"/>
    <property type="project" value="InterPro"/>
</dbReference>
<gene>
    <name evidence="6" type="ORF">GOP47_0014020</name>
</gene>
<protein>
    <recommendedName>
        <fullName evidence="5">Exostosin GT47 domain-containing protein</fullName>
    </recommendedName>
</protein>
<evidence type="ECO:0000313" key="7">
    <source>
        <dbReference type="Proteomes" id="UP000886520"/>
    </source>
</evidence>
<keyword evidence="3" id="KW-0735">Signal-anchor</keyword>
<comment type="subcellular location">
    <subcellularLocation>
        <location evidence="1">Golgi apparatus membrane</location>
        <topology evidence="1">Single-pass type II membrane protein</topology>
    </subcellularLocation>
</comment>
<dbReference type="PANTHER" id="PTHR11062:SF73">
    <property type="entry name" value="EXOSTOSIN-LIKE 3"/>
    <property type="match status" value="1"/>
</dbReference>
<dbReference type="GO" id="GO:0000139">
    <property type="term" value="C:Golgi membrane"/>
    <property type="evidence" value="ECO:0007669"/>
    <property type="project" value="UniProtKB-SubCell"/>
</dbReference>
<dbReference type="InterPro" id="IPR040911">
    <property type="entry name" value="Exostosin_GT47"/>
</dbReference>
<comment type="similarity">
    <text evidence="2">Belongs to the glycosyltransferase 47 family.</text>
</comment>
<keyword evidence="3" id="KW-0812">Transmembrane</keyword>
<dbReference type="AlphaFoldDB" id="A0A9D4ZDX8"/>
<keyword evidence="7" id="KW-1185">Reference proteome</keyword>
<evidence type="ECO:0000256" key="2">
    <source>
        <dbReference type="ARBA" id="ARBA00010271"/>
    </source>
</evidence>
<evidence type="ECO:0000256" key="4">
    <source>
        <dbReference type="ARBA" id="ARBA00023034"/>
    </source>
</evidence>
<dbReference type="Proteomes" id="UP000886520">
    <property type="component" value="Chromosome 13"/>
</dbReference>
<evidence type="ECO:0000259" key="5">
    <source>
        <dbReference type="Pfam" id="PF03016"/>
    </source>
</evidence>
<feature type="domain" description="Exostosin GT47" evidence="5">
    <location>
        <begin position="159"/>
        <end position="402"/>
    </location>
</feature>
<evidence type="ECO:0000256" key="3">
    <source>
        <dbReference type="ARBA" id="ARBA00022968"/>
    </source>
</evidence>
<keyword evidence="4" id="KW-0333">Golgi apparatus</keyword>
<dbReference type="EMBL" id="JABFUD020000013">
    <property type="protein sequence ID" value="KAI5071769.1"/>
    <property type="molecule type" value="Genomic_DNA"/>
</dbReference>
<dbReference type="PANTHER" id="PTHR11062">
    <property type="entry name" value="EXOSTOSIN HEPARAN SULFATE GLYCOSYLTRANSFERASE -RELATED"/>
    <property type="match status" value="1"/>
</dbReference>
<name>A0A9D4ZDX8_ADICA</name>
<comment type="caution">
    <text evidence="6">The sequence shown here is derived from an EMBL/GenBank/DDBJ whole genome shotgun (WGS) entry which is preliminary data.</text>
</comment>
<dbReference type="OrthoDB" id="2014672at2759"/>
<evidence type="ECO:0000313" key="6">
    <source>
        <dbReference type="EMBL" id="KAI5071769.1"/>
    </source>
</evidence>
<sequence>MMRMQTCKHLGFFCALTLLIFLLFIQIYQLLNFPIFNHTVRNRLINAPNFCHFSAFKLRIHPPHSLNFLSAACNCSNPSIDYMDVHNDVEPSPPDLYWAQEPALSVMPWHAEKFWHGAKNFPACTMDTCFNFTRCSDMTDFRIYAYGPPYEPISFLQALNTTPWITRNASEACIFIVTEPQLYVSDNRPHPSMLPYWSGGLNHVIATLSDSWGLTGPPAHTIGNASVLGTCLQETTYRKGFDISMPLPGWTHFNHLQALDPWSRKYFLTFKGTRYLGNKEGNFRSDPVFHEMHNARDVIIAFTCNQVTNNRLRMVDPNAGERCDADELRYKQYEFRDLMNSTFGLAPAGRSSSSYRLIETMSAGAIPVLIADNYVKPFESLIQWHQCMVQIPTAEVGRILHALRGMSREEVERRQKYCLFVYNEYLKDDATLAASIIKSLKLRFYGMLPQFNQVLPTPTGVNDGGN</sequence>
<organism evidence="6 7">
    <name type="scientific">Adiantum capillus-veneris</name>
    <name type="common">Maidenhair fern</name>
    <dbReference type="NCBI Taxonomy" id="13818"/>
    <lineage>
        <taxon>Eukaryota</taxon>
        <taxon>Viridiplantae</taxon>
        <taxon>Streptophyta</taxon>
        <taxon>Embryophyta</taxon>
        <taxon>Tracheophyta</taxon>
        <taxon>Polypodiopsida</taxon>
        <taxon>Polypodiidae</taxon>
        <taxon>Polypodiales</taxon>
        <taxon>Pteridineae</taxon>
        <taxon>Pteridaceae</taxon>
        <taxon>Vittarioideae</taxon>
        <taxon>Adiantum</taxon>
    </lineage>
</organism>
<proteinExistence type="inferred from homology"/>
<dbReference type="Pfam" id="PF03016">
    <property type="entry name" value="Exostosin_GT47"/>
    <property type="match status" value="1"/>
</dbReference>
<reference evidence="6" key="1">
    <citation type="submission" date="2021-01" db="EMBL/GenBank/DDBJ databases">
        <title>Adiantum capillus-veneris genome.</title>
        <authorList>
            <person name="Fang Y."/>
            <person name="Liao Q."/>
        </authorList>
    </citation>
    <scope>NUCLEOTIDE SEQUENCE</scope>
    <source>
        <strain evidence="6">H3</strain>
        <tissue evidence="6">Leaf</tissue>
    </source>
</reference>
<dbReference type="InterPro" id="IPR004263">
    <property type="entry name" value="Exostosin"/>
</dbReference>
<accession>A0A9D4ZDX8</accession>